<dbReference type="Pfam" id="PF11095">
    <property type="entry name" value="Gemin7"/>
    <property type="match status" value="1"/>
</dbReference>
<evidence type="ECO:0000313" key="2">
    <source>
        <dbReference type="WBParaSite" id="SVE_1005300.1"/>
    </source>
</evidence>
<dbReference type="WBParaSite" id="SVE_1005300.1">
    <property type="protein sequence ID" value="SVE_1005300.1"/>
    <property type="gene ID" value="SVE_1005300"/>
</dbReference>
<keyword evidence="1" id="KW-1185">Reference proteome</keyword>
<accession>A0A0K0FM26</accession>
<dbReference type="Gene3D" id="2.30.30.100">
    <property type="match status" value="1"/>
</dbReference>
<proteinExistence type="predicted"/>
<protein>
    <submittedName>
        <fullName evidence="2">NERD domain-containing protein</fullName>
    </submittedName>
</protein>
<organism evidence="1 2">
    <name type="scientific">Strongyloides venezuelensis</name>
    <name type="common">Threadworm</name>
    <dbReference type="NCBI Taxonomy" id="75913"/>
    <lineage>
        <taxon>Eukaryota</taxon>
        <taxon>Metazoa</taxon>
        <taxon>Ecdysozoa</taxon>
        <taxon>Nematoda</taxon>
        <taxon>Chromadorea</taxon>
        <taxon>Rhabditida</taxon>
        <taxon>Tylenchina</taxon>
        <taxon>Panagrolaimomorpha</taxon>
        <taxon>Strongyloidoidea</taxon>
        <taxon>Strongyloididae</taxon>
        <taxon>Strongyloides</taxon>
    </lineage>
</organism>
<dbReference type="InterPro" id="IPR020338">
    <property type="entry name" value="SMN_gemin7"/>
</dbReference>
<sequence length="81" mass="9703">MNDNYEMRKRYLRTLQMLQNKSAITKLIDKTELIGEFKVMQPNSEHFIMSDLTKINYCYKDVCIRTSDVSRIIFPIDNNHK</sequence>
<dbReference type="AlphaFoldDB" id="A0A0K0FM26"/>
<reference evidence="2" key="2">
    <citation type="submission" date="2015-08" db="UniProtKB">
        <authorList>
            <consortium name="WormBaseParasite"/>
        </authorList>
    </citation>
    <scope>IDENTIFICATION</scope>
</reference>
<evidence type="ECO:0000313" key="1">
    <source>
        <dbReference type="Proteomes" id="UP000035680"/>
    </source>
</evidence>
<dbReference type="Proteomes" id="UP000035680">
    <property type="component" value="Unassembled WGS sequence"/>
</dbReference>
<reference evidence="1" key="1">
    <citation type="submission" date="2014-07" db="EMBL/GenBank/DDBJ databases">
        <authorList>
            <person name="Martin A.A"/>
            <person name="De Silva N."/>
        </authorList>
    </citation>
    <scope>NUCLEOTIDE SEQUENCE</scope>
</reference>
<dbReference type="GO" id="GO:0034719">
    <property type="term" value="C:SMN-Sm protein complex"/>
    <property type="evidence" value="ECO:0007669"/>
    <property type="project" value="InterPro"/>
</dbReference>
<name>A0A0K0FM26_STRVS</name>